<keyword evidence="2" id="KW-1133">Transmembrane helix</keyword>
<evidence type="ECO:0000256" key="2">
    <source>
        <dbReference type="SAM" id="Phobius"/>
    </source>
</evidence>
<reference evidence="4 5" key="1">
    <citation type="submission" date="2018-06" db="EMBL/GenBank/DDBJ databases">
        <title>Sphaerisporangium craniellae sp. nov., isolated from a marine sponge in the South China Sea.</title>
        <authorList>
            <person name="Li L."/>
        </authorList>
    </citation>
    <scope>NUCLEOTIDE SEQUENCE [LARGE SCALE GENOMIC DNA]</scope>
    <source>
        <strain evidence="4 5">LHW63015</strain>
    </source>
</reference>
<feature type="transmembrane region" description="Helical" evidence="2">
    <location>
        <begin position="123"/>
        <end position="144"/>
    </location>
</feature>
<dbReference type="OrthoDB" id="3535301at2"/>
<dbReference type="InterPro" id="IPR007168">
    <property type="entry name" value="Phageshock_PspC_N"/>
</dbReference>
<feature type="transmembrane region" description="Helical" evidence="2">
    <location>
        <begin position="374"/>
        <end position="393"/>
    </location>
</feature>
<feature type="compositionally biased region" description="Pro residues" evidence="1">
    <location>
        <begin position="289"/>
        <end position="305"/>
    </location>
</feature>
<dbReference type="Proteomes" id="UP000253303">
    <property type="component" value="Unassembled WGS sequence"/>
</dbReference>
<dbReference type="AlphaFoldDB" id="A0A366LRF3"/>
<sequence>MSDTGNDAREPASEEARDQRHAPEQDTPAGGGSQQQGTTRSSDDDGFWNGVARSQDGRIITGVCAGLGRRAGIDPVLFRVAVTALVIASGIGIMLYIAAFLLMRAPDGGPGYVEQWTNRIFDAETVMALLTGVFALGLMVNLAADGIGPGTLVVGTLFAIALLAAHAGGIDIMALLRSVPERVAGRRGVRHASAYARPPVYGPPVPYTEPSRPQTSYLWSASATAPPRQAPAPPPQPPPRAPEPQDAPDRSMPPHPSAGAPFAPHGPYAQQPPYQPLDPRRRGEHPGTFYPPVPGQAPQGPPTPPERPRKARKPRRPRTFLGTITVFVSVLVGGIIMAGHSGPGEYVGMHVVGGAMLITVGLGLLVATWFGRGAALVAAGTVMALAVAVTGSGTDMPSSFGARQWRPTDLGTAGRVYQVDVGEGRLDLRDLRFPAGTRTGFTLEVSVGELRVILPPDVRVVVDARAKLGDIKIDHSLKGGSNVRFEKTLEPEIQPEGEPATVYLEIRAGLGDVEVRRGA</sequence>
<feature type="transmembrane region" description="Helical" evidence="2">
    <location>
        <begin position="346"/>
        <end position="367"/>
    </location>
</feature>
<name>A0A366LRF3_9ACTN</name>
<dbReference type="Pfam" id="PF04024">
    <property type="entry name" value="PspC"/>
    <property type="match status" value="1"/>
</dbReference>
<organism evidence="4 5">
    <name type="scientific">Spongiactinospora rosea</name>
    <dbReference type="NCBI Taxonomy" id="2248750"/>
    <lineage>
        <taxon>Bacteria</taxon>
        <taxon>Bacillati</taxon>
        <taxon>Actinomycetota</taxon>
        <taxon>Actinomycetes</taxon>
        <taxon>Streptosporangiales</taxon>
        <taxon>Streptosporangiaceae</taxon>
        <taxon>Spongiactinospora</taxon>
    </lineage>
</organism>
<keyword evidence="5" id="KW-1185">Reference proteome</keyword>
<evidence type="ECO:0000313" key="5">
    <source>
        <dbReference type="Proteomes" id="UP000253303"/>
    </source>
</evidence>
<feature type="region of interest" description="Disordered" evidence="1">
    <location>
        <begin position="1"/>
        <end position="50"/>
    </location>
</feature>
<feature type="domain" description="Phage shock protein PspC N-terminal" evidence="3">
    <location>
        <begin position="52"/>
        <end position="103"/>
    </location>
</feature>
<dbReference type="EMBL" id="QMEY01000016">
    <property type="protein sequence ID" value="RBQ16545.1"/>
    <property type="molecule type" value="Genomic_DNA"/>
</dbReference>
<protein>
    <recommendedName>
        <fullName evidence="3">Phage shock protein PspC N-terminal domain-containing protein</fullName>
    </recommendedName>
</protein>
<gene>
    <name evidence="4" type="ORF">DP939_29990</name>
</gene>
<feature type="compositionally biased region" description="Basic residues" evidence="1">
    <location>
        <begin position="309"/>
        <end position="318"/>
    </location>
</feature>
<feature type="transmembrane region" description="Helical" evidence="2">
    <location>
        <begin position="76"/>
        <end position="102"/>
    </location>
</feature>
<feature type="transmembrane region" description="Helical" evidence="2">
    <location>
        <begin position="150"/>
        <end position="176"/>
    </location>
</feature>
<keyword evidence="2" id="KW-0472">Membrane</keyword>
<feature type="transmembrane region" description="Helical" evidence="2">
    <location>
        <begin position="319"/>
        <end position="340"/>
    </location>
</feature>
<keyword evidence="2" id="KW-0812">Transmembrane</keyword>
<accession>A0A366LRF3</accession>
<evidence type="ECO:0000259" key="3">
    <source>
        <dbReference type="Pfam" id="PF04024"/>
    </source>
</evidence>
<evidence type="ECO:0000256" key="1">
    <source>
        <dbReference type="SAM" id="MobiDB-lite"/>
    </source>
</evidence>
<evidence type="ECO:0000313" key="4">
    <source>
        <dbReference type="EMBL" id="RBQ16545.1"/>
    </source>
</evidence>
<proteinExistence type="predicted"/>
<feature type="region of interest" description="Disordered" evidence="1">
    <location>
        <begin position="222"/>
        <end position="318"/>
    </location>
</feature>
<feature type="compositionally biased region" description="Pro residues" evidence="1">
    <location>
        <begin position="228"/>
        <end position="242"/>
    </location>
</feature>
<feature type="compositionally biased region" description="Basic and acidic residues" evidence="1">
    <location>
        <begin position="1"/>
        <end position="24"/>
    </location>
</feature>
<comment type="caution">
    <text evidence="4">The sequence shown here is derived from an EMBL/GenBank/DDBJ whole genome shotgun (WGS) entry which is preliminary data.</text>
</comment>
<dbReference type="RefSeq" id="WP_113984171.1">
    <property type="nucleotide sequence ID" value="NZ_QMEY01000016.1"/>
</dbReference>